<feature type="signal peptide" evidence="1">
    <location>
        <begin position="1"/>
        <end position="16"/>
    </location>
</feature>
<dbReference type="AlphaFoldDB" id="A0A7M7G2X5"/>
<reference evidence="2" key="1">
    <citation type="submission" date="2021-01" db="UniProtKB">
        <authorList>
            <consortium name="EnsemblMetazoa"/>
        </authorList>
    </citation>
    <scope>IDENTIFICATION</scope>
</reference>
<organism evidence="2 3">
    <name type="scientific">Nasonia vitripennis</name>
    <name type="common">Parasitic wasp</name>
    <dbReference type="NCBI Taxonomy" id="7425"/>
    <lineage>
        <taxon>Eukaryota</taxon>
        <taxon>Metazoa</taxon>
        <taxon>Ecdysozoa</taxon>
        <taxon>Arthropoda</taxon>
        <taxon>Hexapoda</taxon>
        <taxon>Insecta</taxon>
        <taxon>Pterygota</taxon>
        <taxon>Neoptera</taxon>
        <taxon>Endopterygota</taxon>
        <taxon>Hymenoptera</taxon>
        <taxon>Apocrita</taxon>
        <taxon>Proctotrupomorpha</taxon>
        <taxon>Chalcidoidea</taxon>
        <taxon>Pteromalidae</taxon>
        <taxon>Pteromalinae</taxon>
        <taxon>Nasonia</taxon>
    </lineage>
</organism>
<evidence type="ECO:0000313" key="3">
    <source>
        <dbReference type="Proteomes" id="UP000002358"/>
    </source>
</evidence>
<dbReference type="Proteomes" id="UP000002358">
    <property type="component" value="Chromosome 3"/>
</dbReference>
<name>A0A7M7G2X5_NASVI</name>
<gene>
    <name evidence="2" type="primary">100114260</name>
</gene>
<dbReference type="EnsemblMetazoa" id="XM_001601819">
    <property type="protein sequence ID" value="XP_001601869"/>
    <property type="gene ID" value="LOC100114260"/>
</dbReference>
<evidence type="ECO:0000313" key="2">
    <source>
        <dbReference type="EnsemblMetazoa" id="XP_001601869"/>
    </source>
</evidence>
<evidence type="ECO:0000256" key="1">
    <source>
        <dbReference type="SAM" id="SignalP"/>
    </source>
</evidence>
<dbReference type="KEGG" id="nvi:100114260"/>
<accession>A0A7M7G2X5</accession>
<proteinExistence type="predicted"/>
<feature type="chain" id="PRO_5029463358" description="Neuropeptide-like 4" evidence="1">
    <location>
        <begin position="17"/>
        <end position="74"/>
    </location>
</feature>
<dbReference type="InParanoid" id="A0A7M7G2X5"/>
<keyword evidence="3" id="KW-1185">Reference proteome</keyword>
<protein>
    <recommendedName>
        <fullName evidence="4">Neuropeptide-like 4</fullName>
    </recommendedName>
</protein>
<dbReference type="OMA" id="IAPINYG"/>
<keyword evidence="1" id="KW-0732">Signal</keyword>
<sequence>MFKLFVFCAILAFAAANPAPAPAPAPEPKPGAILAAPYTAGYIAPINYGSAYYPSLYSSYSSYSALPYYRSYYY</sequence>
<evidence type="ECO:0008006" key="4">
    <source>
        <dbReference type="Google" id="ProtNLM"/>
    </source>
</evidence>